<feature type="coiled-coil region" evidence="1">
    <location>
        <begin position="262"/>
        <end position="411"/>
    </location>
</feature>
<comment type="caution">
    <text evidence="2">The sequence shown here is derived from an EMBL/GenBank/DDBJ whole genome shotgun (WGS) entry which is preliminary data.</text>
</comment>
<keyword evidence="2" id="KW-0418">Kinase</keyword>
<evidence type="ECO:0000313" key="3">
    <source>
        <dbReference type="Proteomes" id="UP000615446"/>
    </source>
</evidence>
<dbReference type="InterPro" id="IPR011009">
    <property type="entry name" value="Kinase-like_dom_sf"/>
</dbReference>
<dbReference type="OrthoDB" id="544350at2759"/>
<reference evidence="2" key="1">
    <citation type="submission" date="2019-10" db="EMBL/GenBank/DDBJ databases">
        <title>Conservation and host-specific expression of non-tandemly repeated heterogenous ribosome RNA gene in arbuscular mycorrhizal fungi.</title>
        <authorList>
            <person name="Maeda T."/>
            <person name="Kobayashi Y."/>
            <person name="Nakagawa T."/>
            <person name="Ezawa T."/>
            <person name="Yamaguchi K."/>
            <person name="Bino T."/>
            <person name="Nishimoto Y."/>
            <person name="Shigenobu S."/>
            <person name="Kawaguchi M."/>
        </authorList>
    </citation>
    <scope>NUCLEOTIDE SEQUENCE</scope>
    <source>
        <strain evidence="2">HR1</strain>
    </source>
</reference>
<feature type="coiled-coil region" evidence="1">
    <location>
        <begin position="166"/>
        <end position="229"/>
    </location>
</feature>
<dbReference type="SUPFAM" id="SSF56112">
    <property type="entry name" value="Protein kinase-like (PK-like)"/>
    <property type="match status" value="1"/>
</dbReference>
<evidence type="ECO:0000256" key="1">
    <source>
        <dbReference type="SAM" id="Coils"/>
    </source>
</evidence>
<dbReference type="AlphaFoldDB" id="A0A8H3QIY8"/>
<organism evidence="2 3">
    <name type="scientific">Rhizophagus clarus</name>
    <dbReference type="NCBI Taxonomy" id="94130"/>
    <lineage>
        <taxon>Eukaryota</taxon>
        <taxon>Fungi</taxon>
        <taxon>Fungi incertae sedis</taxon>
        <taxon>Mucoromycota</taxon>
        <taxon>Glomeromycotina</taxon>
        <taxon>Glomeromycetes</taxon>
        <taxon>Glomerales</taxon>
        <taxon>Glomeraceae</taxon>
        <taxon>Rhizophagus</taxon>
    </lineage>
</organism>
<accession>A0A8H3QIY8</accession>
<dbReference type="EMBL" id="BLAL01000053">
    <property type="protein sequence ID" value="GES80842.1"/>
    <property type="molecule type" value="Genomic_DNA"/>
</dbReference>
<keyword evidence="2" id="KW-0808">Transferase</keyword>
<name>A0A8H3QIY8_9GLOM</name>
<evidence type="ECO:0000313" key="2">
    <source>
        <dbReference type="EMBL" id="GES80842.1"/>
    </source>
</evidence>
<proteinExistence type="predicted"/>
<protein>
    <submittedName>
        <fullName evidence="2">Kinase-like domain-containing protein</fullName>
    </submittedName>
</protein>
<dbReference type="SUPFAM" id="SSF90257">
    <property type="entry name" value="Myosin rod fragments"/>
    <property type="match status" value="1"/>
</dbReference>
<dbReference type="GO" id="GO:0016301">
    <property type="term" value="F:kinase activity"/>
    <property type="evidence" value="ECO:0007669"/>
    <property type="project" value="UniProtKB-KW"/>
</dbReference>
<keyword evidence="1" id="KW-0175">Coiled coil</keyword>
<sequence length="514" mass="60305">MDYMLIMEYANKGNLRGCLSEITNNWEQKLYILYIIIGGLDKLHKENLIHYDFHDEENICGVIPFMAPEVLRDLMKKCWDNDPLKRPTASEVLDIINKWVILPNEMKIKNIDKKLKNNIMEFINAPIGHNNFITETHPQAYYTSRLLDFTSEELNVILDGSLESKFLELRQRNKDAEQKLFKLEKIAETYYQSSQNGNQVELVDLQQKNSQFEQDNQNLKLNLAEKIKEFAEKEITLQTKITSLQKEIYEKQALTSNLTKQLEQSKLASQQIQIQINQLKQEKSDLQEKLSQTEAKIKELISQRESLIKQKEQLEIELNQSRDNCDQLKQEKYDLHNIMGGILQDQKFTAKLKIKCAKLVKEIAQLEQKLNNEEQIKVQLIQAIQIKEDKINELEQILINLDNKNKSINELIGGESTQKIHKEKEEMFGLQRELSKTSTSCNDSRKEQVLDMDNFDKVIKELKHRFNHLEISLTTNSEKGNRTHLDFSMIVEEINLLRKNLDVLELRLNQEFKI</sequence>
<dbReference type="Proteomes" id="UP000615446">
    <property type="component" value="Unassembled WGS sequence"/>
</dbReference>
<dbReference type="Gene3D" id="1.10.510.10">
    <property type="entry name" value="Transferase(Phosphotransferase) domain 1"/>
    <property type="match status" value="2"/>
</dbReference>
<gene>
    <name evidence="2" type="ORF">RCL2_000810400</name>
</gene>